<gene>
    <name evidence="2" type="ORF">FEF09_26010</name>
</gene>
<dbReference type="Proteomes" id="UP000318815">
    <property type="component" value="Unassembled WGS sequence"/>
</dbReference>
<reference evidence="2 3" key="1">
    <citation type="submission" date="2019-08" db="EMBL/GenBank/DDBJ databases">
        <title>Whole genome sequencing of chitin degrading bacteria Chitinophaga pinensis YS16.</title>
        <authorList>
            <person name="Singh R.P."/>
            <person name="Manchanda G."/>
            <person name="Maurya I.K."/>
            <person name="Joshi N.K."/>
            <person name="Srivastava A.K."/>
        </authorList>
    </citation>
    <scope>NUCLEOTIDE SEQUENCE [LARGE SCALE GENOMIC DNA]</scope>
    <source>
        <strain evidence="2 3">YS-16</strain>
    </source>
</reference>
<dbReference type="EMBL" id="VOHS01000048">
    <property type="protein sequence ID" value="TWV94332.1"/>
    <property type="molecule type" value="Genomic_DNA"/>
</dbReference>
<dbReference type="OrthoDB" id="637051at2"/>
<evidence type="ECO:0000256" key="1">
    <source>
        <dbReference type="SAM" id="SignalP"/>
    </source>
</evidence>
<dbReference type="RefSeq" id="WP_146307816.1">
    <property type="nucleotide sequence ID" value="NZ_VOHS01000048.1"/>
</dbReference>
<evidence type="ECO:0000313" key="3">
    <source>
        <dbReference type="Proteomes" id="UP000318815"/>
    </source>
</evidence>
<feature type="signal peptide" evidence="1">
    <location>
        <begin position="1"/>
        <end position="18"/>
    </location>
</feature>
<dbReference type="AlphaFoldDB" id="A0A5C6LQ51"/>
<keyword evidence="1" id="KW-0732">Signal</keyword>
<accession>A0A5C6LQ51</accession>
<dbReference type="PROSITE" id="PS51257">
    <property type="entry name" value="PROKAR_LIPOPROTEIN"/>
    <property type="match status" value="1"/>
</dbReference>
<evidence type="ECO:0000313" key="2">
    <source>
        <dbReference type="EMBL" id="TWV94332.1"/>
    </source>
</evidence>
<feature type="chain" id="PRO_5023040407" evidence="1">
    <location>
        <begin position="19"/>
        <end position="275"/>
    </location>
</feature>
<organism evidence="2 3">
    <name type="scientific">Chitinophaga pinensis</name>
    <dbReference type="NCBI Taxonomy" id="79329"/>
    <lineage>
        <taxon>Bacteria</taxon>
        <taxon>Pseudomonadati</taxon>
        <taxon>Bacteroidota</taxon>
        <taxon>Chitinophagia</taxon>
        <taxon>Chitinophagales</taxon>
        <taxon>Chitinophagaceae</taxon>
        <taxon>Chitinophaga</taxon>
    </lineage>
</organism>
<keyword evidence="3" id="KW-1185">Reference proteome</keyword>
<proteinExistence type="predicted"/>
<comment type="caution">
    <text evidence="2">The sequence shown here is derived from an EMBL/GenBank/DDBJ whole genome shotgun (WGS) entry which is preliminary data.</text>
</comment>
<protein>
    <submittedName>
        <fullName evidence="2">Uncharacterized protein</fullName>
    </submittedName>
</protein>
<name>A0A5C6LQ51_9BACT</name>
<sequence length="275" mass="31217">MMNKLPVILLAILLSACAQTTLQPVMVAKKIFQVNADPKFISEHSTGDYRGSPSGRDLPADMQRSFLLLQQRDESSTVALNLRQGNLIADKYLFFTKDSGSWKLAGIGTPTLARLHVRKLRSMQALSPAALDSTLREAQQYADPEYKTKEEFDFIVNSLQLKLAPDDTLIAHFNKYRPAFDSLLTAARQALQHPHDEYNSLVNTKTPVYRPLLISNISTGGFLPEQCIDFHILYDQVGYLYTPDEKYLPELRPDKVMMLRKLGKGWYLYKVAIYL</sequence>